<dbReference type="SUPFAM" id="SSF100950">
    <property type="entry name" value="NagB/RpiA/CoA transferase-like"/>
    <property type="match status" value="2"/>
</dbReference>
<sequence>MKGQSGMDATELYAAKLTSAAEAVAPISTGETVSAGMAIGQPPALLAALGERLRSDDLKSIRFYYKIGMQPISESLLVEGVREKIDPHCFFLSGTEHQIIKDQQQTGRKVMSFVPVHFSDLPRLFKEIIDLDTFLVTVSPMDGGGYFSLGTNNDFASTAARHCKRLIVEVNENMPRVFGQSQIHVSEVASIVENNVPLIEAGVAETSEAGRAIGTLIAPLVPNGATIQLGIGRVPSGVAEALSNHQDLGIHTELFSPSMSDLIQKGVVTGRKKTLHPFKHVFTVAFGTKESYAFMNDNAAFESYPSSYVNDIRVISQHDHFTSINTAIEIDLYGQVNAEFIGEHEYSGSGGQYDFVKGASLSKGGKSIIALQSTARKGTLSTIVPKVAMVTDPRMDVEYVCTEHGIVNLRGKSTKERAEALISIAHPDFRDELTAAAQRVTLI</sequence>
<dbReference type="OrthoDB" id="9801795at2"/>
<dbReference type="InterPro" id="IPR046433">
    <property type="entry name" value="ActCoA_hydro"/>
</dbReference>
<feature type="domain" description="Acetyl-CoA hydrolase/transferase C-terminal" evidence="4">
    <location>
        <begin position="287"/>
        <end position="437"/>
    </location>
</feature>
<evidence type="ECO:0000256" key="1">
    <source>
        <dbReference type="ARBA" id="ARBA00009632"/>
    </source>
</evidence>
<dbReference type="Gene3D" id="3.40.1080.10">
    <property type="entry name" value="Glutaconate Coenzyme A-transferase"/>
    <property type="match status" value="1"/>
</dbReference>
<protein>
    <submittedName>
        <fullName evidence="5">Succinyl-CoA:coenzyme A transferase</fullName>
        <ecNumber evidence="5">2.8.3.-</ecNumber>
    </submittedName>
</protein>
<dbReference type="InterPro" id="IPR026888">
    <property type="entry name" value="AcetylCoA_hyd_C"/>
</dbReference>
<dbReference type="PANTHER" id="PTHR21432">
    <property type="entry name" value="ACETYL-COA HYDROLASE-RELATED"/>
    <property type="match status" value="1"/>
</dbReference>
<keyword evidence="6" id="KW-1185">Reference proteome</keyword>
<dbReference type="KEGG" id="gfm:Enr17x_27330"/>
<dbReference type="InterPro" id="IPR003702">
    <property type="entry name" value="ActCoA_hydro_N"/>
</dbReference>
<dbReference type="AlphaFoldDB" id="A0A518IC63"/>
<dbReference type="EMBL" id="CP037452">
    <property type="protein sequence ID" value="QDV50691.1"/>
    <property type="molecule type" value="Genomic_DNA"/>
</dbReference>
<proteinExistence type="inferred from homology"/>
<reference evidence="5 6" key="1">
    <citation type="submission" date="2019-03" db="EMBL/GenBank/DDBJ databases">
        <title>Deep-cultivation of Planctomycetes and their phenomic and genomic characterization uncovers novel biology.</title>
        <authorList>
            <person name="Wiegand S."/>
            <person name="Jogler M."/>
            <person name="Boedeker C."/>
            <person name="Pinto D."/>
            <person name="Vollmers J."/>
            <person name="Rivas-Marin E."/>
            <person name="Kohn T."/>
            <person name="Peeters S.H."/>
            <person name="Heuer A."/>
            <person name="Rast P."/>
            <person name="Oberbeckmann S."/>
            <person name="Bunk B."/>
            <person name="Jeske O."/>
            <person name="Meyerdierks A."/>
            <person name="Storesund J.E."/>
            <person name="Kallscheuer N."/>
            <person name="Luecker S."/>
            <person name="Lage O.M."/>
            <person name="Pohl T."/>
            <person name="Merkel B.J."/>
            <person name="Hornburger P."/>
            <person name="Mueller R.-W."/>
            <person name="Bruemmer F."/>
            <person name="Labrenz M."/>
            <person name="Spormann A.M."/>
            <person name="Op den Camp H."/>
            <person name="Overmann J."/>
            <person name="Amann R."/>
            <person name="Jetten M.S.M."/>
            <person name="Mascher T."/>
            <person name="Medema M.H."/>
            <person name="Devos D.P."/>
            <person name="Kaster A.-K."/>
            <person name="Ovreas L."/>
            <person name="Rohde M."/>
            <person name="Galperin M.Y."/>
            <person name="Jogler C."/>
        </authorList>
    </citation>
    <scope>NUCLEOTIDE SEQUENCE [LARGE SCALE GENOMIC DNA]</scope>
    <source>
        <strain evidence="5 6">Enr17</strain>
    </source>
</reference>
<dbReference type="Pfam" id="PF13336">
    <property type="entry name" value="AcetylCoA_hyd_C"/>
    <property type="match status" value="1"/>
</dbReference>
<evidence type="ECO:0000259" key="3">
    <source>
        <dbReference type="Pfam" id="PF02550"/>
    </source>
</evidence>
<dbReference type="Gene3D" id="3.40.1080.20">
    <property type="entry name" value="Acetyl-CoA hydrolase/transferase C-terminal domain"/>
    <property type="match status" value="1"/>
</dbReference>
<evidence type="ECO:0000256" key="2">
    <source>
        <dbReference type="ARBA" id="ARBA00022679"/>
    </source>
</evidence>
<evidence type="ECO:0000313" key="5">
    <source>
        <dbReference type="EMBL" id="QDV50691.1"/>
    </source>
</evidence>
<evidence type="ECO:0000313" key="6">
    <source>
        <dbReference type="Proteomes" id="UP000318313"/>
    </source>
</evidence>
<dbReference type="Pfam" id="PF02550">
    <property type="entry name" value="AcetylCoA_hydro"/>
    <property type="match status" value="1"/>
</dbReference>
<gene>
    <name evidence="5" type="primary">cat1</name>
    <name evidence="5" type="ORF">Enr17x_27330</name>
</gene>
<dbReference type="Proteomes" id="UP000318313">
    <property type="component" value="Chromosome"/>
</dbReference>
<dbReference type="EC" id="2.8.3.-" evidence="5"/>
<dbReference type="InterPro" id="IPR038460">
    <property type="entry name" value="AcetylCoA_hyd_C_sf"/>
</dbReference>
<dbReference type="GO" id="GO:0006083">
    <property type="term" value="P:acetate metabolic process"/>
    <property type="evidence" value="ECO:0007669"/>
    <property type="project" value="InterPro"/>
</dbReference>
<dbReference type="RefSeq" id="WP_145309367.1">
    <property type="nucleotide sequence ID" value="NZ_CP037452.1"/>
</dbReference>
<evidence type="ECO:0000259" key="4">
    <source>
        <dbReference type="Pfam" id="PF13336"/>
    </source>
</evidence>
<keyword evidence="2 5" id="KW-0808">Transferase</keyword>
<accession>A0A518IC63</accession>
<feature type="domain" description="Acetyl-CoA hydrolase/transferase N-terminal" evidence="3">
    <location>
        <begin position="13"/>
        <end position="199"/>
    </location>
</feature>
<dbReference type="Gene3D" id="3.30.750.70">
    <property type="entry name" value="4-hydroxybutyrate coenzyme like domains"/>
    <property type="match status" value="1"/>
</dbReference>
<name>A0A518IC63_9PLAN</name>
<comment type="similarity">
    <text evidence="1">Belongs to the acetyl-CoA hydrolase/transferase family.</text>
</comment>
<dbReference type="InterPro" id="IPR037171">
    <property type="entry name" value="NagB/RpiA_transferase-like"/>
</dbReference>
<dbReference type="PANTHER" id="PTHR21432:SF20">
    <property type="entry name" value="ACETYL-COA HYDROLASE"/>
    <property type="match status" value="1"/>
</dbReference>
<organism evidence="5 6">
    <name type="scientific">Gimesia fumaroli</name>
    <dbReference type="NCBI Taxonomy" id="2527976"/>
    <lineage>
        <taxon>Bacteria</taxon>
        <taxon>Pseudomonadati</taxon>
        <taxon>Planctomycetota</taxon>
        <taxon>Planctomycetia</taxon>
        <taxon>Planctomycetales</taxon>
        <taxon>Planctomycetaceae</taxon>
        <taxon>Gimesia</taxon>
    </lineage>
</organism>
<dbReference type="GO" id="GO:0008775">
    <property type="term" value="F:acetate CoA-transferase activity"/>
    <property type="evidence" value="ECO:0007669"/>
    <property type="project" value="InterPro"/>
</dbReference>